<dbReference type="FunFam" id="3.30.420.340:FF:000002">
    <property type="entry name" value="UvrABC system protein C"/>
    <property type="match status" value="1"/>
</dbReference>
<evidence type="ECO:0000259" key="8">
    <source>
        <dbReference type="PROSITE" id="PS50151"/>
    </source>
</evidence>
<sequence>MHEHLKEKLAILPDQPGCYLMKDKQGTVIYVGKAKVLKNRVRSYFTGSHDGKTLRLVGEIVDFEYIVTSSNLEALILELNLIKKHDPKYNIQLKDDKTYPFIKITAEKQPRLLITRNVKKDKGKYFGPYPNAQSAHETKKLLDRMYPLRKCSNMPDKVCLYYHMGQCLAPCVKEVTEEQNKEIVDEIIKFLNGGHKEVRSELETKMYEASEKLEFERAKELRDQIAHIDAIMEKQKMIMSDLVDRDVFGYAVDKGWMCVQVFFVRKGKLIERDVSMFPIYDEPEEGFLTFIGQFYENSSHFKPKEVVVPGSIDSELVERFLEVEATQPKRGKKKDLVELANKNAKIALEEKFYLIERDEERTIKAVDQLGKQLGIETPYRIEAFDNSNIQGTNPVSAMIAFIDGKPAKKEYRKYKIKTVQGPDDYESMREVVRRRYTRALKESLPLPDLIIIDGGKGHLAAVSDVLENELGLYIPMAGLVKDDKHKTSHLIIGDPPEPVMLERNSQEFYLLQRIQDEVHRFAITFHRQLHGKSVIQSALDDIPGIGDKRKKVLLKHFGSLKKMKEASVAEFVEAGMPKNVAETIYTYLADKKTL</sequence>
<name>A0A164NW62_BACCE</name>
<feature type="domain" description="GIY-YIG" evidence="9">
    <location>
        <begin position="14"/>
        <end position="91"/>
    </location>
</feature>
<keyword evidence="1 7" id="KW-0963">Cytoplasm</keyword>
<evidence type="ECO:0000313" key="11">
    <source>
        <dbReference type="EMBL" id="KZD65581.1"/>
    </source>
</evidence>
<dbReference type="InterPro" id="IPR047296">
    <property type="entry name" value="GIY-YIG_UvrC_Cho"/>
</dbReference>
<dbReference type="NCBIfam" id="NF001824">
    <property type="entry name" value="PRK00558.1-5"/>
    <property type="match status" value="1"/>
</dbReference>
<dbReference type="NCBIfam" id="TIGR00194">
    <property type="entry name" value="uvrC"/>
    <property type="match status" value="1"/>
</dbReference>
<protein>
    <recommendedName>
        <fullName evidence="7">UvrABC system protein C</fullName>
        <shortName evidence="7">Protein UvrC</shortName>
    </recommendedName>
    <alternativeName>
        <fullName evidence="7">Excinuclease ABC subunit C</fullName>
    </alternativeName>
</protein>
<dbReference type="SUPFAM" id="SSF46600">
    <property type="entry name" value="C-terminal UvrC-binding domain of UvrB"/>
    <property type="match status" value="1"/>
</dbReference>
<proteinExistence type="inferred from homology"/>
<evidence type="ECO:0000256" key="5">
    <source>
        <dbReference type="ARBA" id="ARBA00023204"/>
    </source>
</evidence>
<comment type="caution">
    <text evidence="11">The sequence shown here is derived from an EMBL/GenBank/DDBJ whole genome shotgun (WGS) entry which is preliminary data.</text>
</comment>
<evidence type="ECO:0000256" key="7">
    <source>
        <dbReference type="HAMAP-Rule" id="MF_00203"/>
    </source>
</evidence>
<evidence type="ECO:0000256" key="2">
    <source>
        <dbReference type="ARBA" id="ARBA00022763"/>
    </source>
</evidence>
<dbReference type="RefSeq" id="WP_061677093.1">
    <property type="nucleotide sequence ID" value="NZ_LJKE01000047.1"/>
</dbReference>
<dbReference type="SUPFAM" id="SSF82771">
    <property type="entry name" value="GIY-YIG endonuclease"/>
    <property type="match status" value="1"/>
</dbReference>
<dbReference type="GO" id="GO:0005737">
    <property type="term" value="C:cytoplasm"/>
    <property type="evidence" value="ECO:0007669"/>
    <property type="project" value="UniProtKB-SubCell"/>
</dbReference>
<organism evidence="11 12">
    <name type="scientific">Bacillus cereus</name>
    <dbReference type="NCBI Taxonomy" id="1396"/>
    <lineage>
        <taxon>Bacteria</taxon>
        <taxon>Bacillati</taxon>
        <taxon>Bacillota</taxon>
        <taxon>Bacilli</taxon>
        <taxon>Bacillales</taxon>
        <taxon>Bacillaceae</taxon>
        <taxon>Bacillus</taxon>
        <taxon>Bacillus cereus group</taxon>
    </lineage>
</organism>
<dbReference type="InterPro" id="IPR036876">
    <property type="entry name" value="UVR_dom_sf"/>
</dbReference>
<evidence type="ECO:0000256" key="1">
    <source>
        <dbReference type="ARBA" id="ARBA00022490"/>
    </source>
</evidence>
<dbReference type="Pfam" id="PF01541">
    <property type="entry name" value="GIY-YIG"/>
    <property type="match status" value="1"/>
</dbReference>
<dbReference type="FunFam" id="4.10.860.10:FF:000002">
    <property type="entry name" value="UvrABC system protein C"/>
    <property type="match status" value="1"/>
</dbReference>
<keyword evidence="3 7" id="KW-0228">DNA excision</keyword>
<dbReference type="InterPro" id="IPR050066">
    <property type="entry name" value="UvrABC_protein_C"/>
</dbReference>
<dbReference type="PROSITE" id="PS50164">
    <property type="entry name" value="GIY_YIG"/>
    <property type="match status" value="1"/>
</dbReference>
<dbReference type="AlphaFoldDB" id="A0A164NW62"/>
<dbReference type="SMART" id="SM00465">
    <property type="entry name" value="GIYc"/>
    <property type="match status" value="1"/>
</dbReference>
<dbReference type="PANTHER" id="PTHR30562:SF1">
    <property type="entry name" value="UVRABC SYSTEM PROTEIN C"/>
    <property type="match status" value="1"/>
</dbReference>
<keyword evidence="2 7" id="KW-0227">DNA damage</keyword>
<dbReference type="SUPFAM" id="SSF47781">
    <property type="entry name" value="RuvA domain 2-like"/>
    <property type="match status" value="1"/>
</dbReference>
<dbReference type="Pfam" id="PF02151">
    <property type="entry name" value="UVR"/>
    <property type="match status" value="1"/>
</dbReference>
<dbReference type="InterPro" id="IPR035901">
    <property type="entry name" value="GIY-YIG_endonuc_sf"/>
</dbReference>
<evidence type="ECO:0000256" key="6">
    <source>
        <dbReference type="ARBA" id="ARBA00023236"/>
    </source>
</evidence>
<dbReference type="InterPro" id="IPR001162">
    <property type="entry name" value="UvrC_RNase_H_dom"/>
</dbReference>
<evidence type="ECO:0000259" key="9">
    <source>
        <dbReference type="PROSITE" id="PS50164"/>
    </source>
</evidence>
<dbReference type="InterPro" id="IPR004791">
    <property type="entry name" value="UvrC"/>
</dbReference>
<dbReference type="FunFam" id="1.10.150.20:FF:000005">
    <property type="entry name" value="UvrABC system protein C"/>
    <property type="match status" value="1"/>
</dbReference>
<dbReference type="GO" id="GO:0009432">
    <property type="term" value="P:SOS response"/>
    <property type="evidence" value="ECO:0007669"/>
    <property type="project" value="UniProtKB-UniRule"/>
</dbReference>
<reference evidence="11 12" key="1">
    <citation type="submission" date="2015-09" db="EMBL/GenBank/DDBJ databases">
        <title>Bacillus cereus food isolates.</title>
        <authorList>
            <person name="Boekhorst J."/>
        </authorList>
    </citation>
    <scope>NUCLEOTIDE SEQUENCE [LARGE SCALE GENOMIC DNA]</scope>
    <source>
        <strain evidence="11 12">B4088</strain>
    </source>
</reference>
<dbReference type="HAMAP" id="MF_00203">
    <property type="entry name" value="UvrC"/>
    <property type="match status" value="1"/>
</dbReference>
<dbReference type="InterPro" id="IPR000305">
    <property type="entry name" value="GIY-YIG_endonuc"/>
</dbReference>
<dbReference type="InterPro" id="IPR038476">
    <property type="entry name" value="UvrC_RNase_H_dom_sf"/>
</dbReference>
<dbReference type="GO" id="GO:0003677">
    <property type="term" value="F:DNA binding"/>
    <property type="evidence" value="ECO:0007669"/>
    <property type="project" value="UniProtKB-UniRule"/>
</dbReference>
<dbReference type="GO" id="GO:0009381">
    <property type="term" value="F:excinuclease ABC activity"/>
    <property type="evidence" value="ECO:0007669"/>
    <property type="project" value="UniProtKB-UniRule"/>
</dbReference>
<keyword evidence="6 7" id="KW-0742">SOS response</keyword>
<dbReference type="Pfam" id="PF08459">
    <property type="entry name" value="UvrC_RNaseH_dom"/>
    <property type="match status" value="1"/>
</dbReference>
<dbReference type="Gene3D" id="3.30.420.340">
    <property type="entry name" value="UvrC, RNAse H endonuclease domain"/>
    <property type="match status" value="1"/>
</dbReference>
<dbReference type="InterPro" id="IPR010994">
    <property type="entry name" value="RuvA_2-like"/>
</dbReference>
<dbReference type="CDD" id="cd10434">
    <property type="entry name" value="GIY-YIG_UvrC_Cho"/>
    <property type="match status" value="1"/>
</dbReference>
<evidence type="ECO:0000256" key="3">
    <source>
        <dbReference type="ARBA" id="ARBA00022769"/>
    </source>
</evidence>
<dbReference type="PANTHER" id="PTHR30562">
    <property type="entry name" value="UVRC/OXIDOREDUCTASE"/>
    <property type="match status" value="1"/>
</dbReference>
<evidence type="ECO:0000256" key="4">
    <source>
        <dbReference type="ARBA" id="ARBA00022881"/>
    </source>
</evidence>
<dbReference type="EMBL" id="LJKE01000047">
    <property type="protein sequence ID" value="KZD65581.1"/>
    <property type="molecule type" value="Genomic_DNA"/>
</dbReference>
<feature type="domain" description="UvrC family homology region profile" evidence="10">
    <location>
        <begin position="247"/>
        <end position="466"/>
    </location>
</feature>
<comment type="function">
    <text evidence="7">The UvrABC repair system catalyzes the recognition and processing of DNA lesions. UvrC both incises the 5' and 3' sides of the lesion. The N-terminal half is responsible for the 3' incision and the C-terminal half is responsible for the 5' incision.</text>
</comment>
<comment type="subcellular location">
    <subcellularLocation>
        <location evidence="7">Cytoplasm</location>
    </subcellularLocation>
</comment>
<dbReference type="FunFam" id="3.40.1440.10:FF:000001">
    <property type="entry name" value="UvrABC system protein C"/>
    <property type="match status" value="1"/>
</dbReference>
<evidence type="ECO:0000313" key="12">
    <source>
        <dbReference type="Proteomes" id="UP000076482"/>
    </source>
</evidence>
<dbReference type="Gene3D" id="3.40.1440.10">
    <property type="entry name" value="GIY-YIG endonuclease"/>
    <property type="match status" value="1"/>
</dbReference>
<dbReference type="PROSITE" id="PS50165">
    <property type="entry name" value="UVRC"/>
    <property type="match status" value="1"/>
</dbReference>
<dbReference type="GO" id="GO:0006289">
    <property type="term" value="P:nucleotide-excision repair"/>
    <property type="evidence" value="ECO:0007669"/>
    <property type="project" value="UniProtKB-UniRule"/>
</dbReference>
<keyword evidence="5 7" id="KW-0234">DNA repair</keyword>
<comment type="subunit">
    <text evidence="7">Interacts with UvrB in an incision complex.</text>
</comment>
<dbReference type="InterPro" id="IPR001943">
    <property type="entry name" value="UVR_dom"/>
</dbReference>
<dbReference type="GO" id="GO:0009380">
    <property type="term" value="C:excinuclease repair complex"/>
    <property type="evidence" value="ECO:0007669"/>
    <property type="project" value="InterPro"/>
</dbReference>
<gene>
    <name evidence="7" type="primary">uvrC</name>
    <name evidence="11" type="ORF">B4088_2882</name>
</gene>
<accession>A0A164NW62</accession>
<dbReference type="Gene3D" id="1.10.150.20">
    <property type="entry name" value="5' to 3' exonuclease, C-terminal subdomain"/>
    <property type="match status" value="1"/>
</dbReference>
<feature type="domain" description="UVR" evidence="8">
    <location>
        <begin position="196"/>
        <end position="231"/>
    </location>
</feature>
<keyword evidence="4 7" id="KW-0267">Excision nuclease</keyword>
<dbReference type="Pfam" id="PF22920">
    <property type="entry name" value="UvrC_RNaseH"/>
    <property type="match status" value="1"/>
</dbReference>
<dbReference type="PATRIC" id="fig|1396.535.peg.1367"/>
<dbReference type="Gene3D" id="4.10.860.10">
    <property type="entry name" value="UVR domain"/>
    <property type="match status" value="1"/>
</dbReference>
<dbReference type="PROSITE" id="PS50151">
    <property type="entry name" value="UVR"/>
    <property type="match status" value="1"/>
</dbReference>
<comment type="similarity">
    <text evidence="7">Belongs to the UvrC family.</text>
</comment>
<dbReference type="Proteomes" id="UP000076482">
    <property type="component" value="Unassembled WGS sequence"/>
</dbReference>
<evidence type="ECO:0000259" key="10">
    <source>
        <dbReference type="PROSITE" id="PS50165"/>
    </source>
</evidence>